<evidence type="ECO:0000256" key="2">
    <source>
        <dbReference type="ARBA" id="ARBA00008773"/>
    </source>
</evidence>
<keyword evidence="8" id="KW-0326">Glycosidase</keyword>
<dbReference type="PANTHER" id="PTHR16631">
    <property type="entry name" value="GLUCAN 1,3-BETA-GLUCOSIDASE"/>
    <property type="match status" value="1"/>
</dbReference>
<evidence type="ECO:0000256" key="8">
    <source>
        <dbReference type="ARBA" id="ARBA00023295"/>
    </source>
</evidence>
<comment type="catalytic activity">
    <reaction evidence="9">
        <text>Successive hydrolysis of beta-D-glucose units from the non-reducing ends of (1-&gt;3)-beta-D-glucans, releasing alpha-glucose.</text>
        <dbReference type="EC" id="3.2.1.58"/>
    </reaction>
</comment>
<dbReference type="Gene3D" id="3.20.20.80">
    <property type="entry name" value="Glycosidases"/>
    <property type="match status" value="1"/>
</dbReference>
<organism evidence="14 15">
    <name type="scientific">Penicillium cinerascens</name>
    <dbReference type="NCBI Taxonomy" id="70096"/>
    <lineage>
        <taxon>Eukaryota</taxon>
        <taxon>Fungi</taxon>
        <taxon>Dikarya</taxon>
        <taxon>Ascomycota</taxon>
        <taxon>Pezizomycotina</taxon>
        <taxon>Eurotiomycetes</taxon>
        <taxon>Eurotiomycetidae</taxon>
        <taxon>Eurotiales</taxon>
        <taxon>Aspergillaceae</taxon>
        <taxon>Penicillium</taxon>
    </lineage>
</organism>
<sequence>MRVSGLLPFILATAPAVVSARGTLGFSLGDKNADGTCKSTSDYEADFDNLKDLSTLVRTYSGTECDTPQNILPAAKSKGFKVVLGIWVGSQDKSDMSTNDPSFTKDFAALKATVPGHEDVIEAITVGSETLYRGDLTGPQLHNYISAVQKQFPSTTVGTADSWNKFADGTADDLFTTDTEANPMVTYVLANAFAYWQGTPADKAYKTYFDDMSGAISHIQKIAGSNADKIKVVNGETGWPTDGGSDYEAAKAGTQNAEKSWKTGVCGMLAWGVDLFYFEAYDESWKPNSVGDNGQAMNEKHWGLYTADRKSKFDTSCPN</sequence>
<dbReference type="InterPro" id="IPR050732">
    <property type="entry name" value="Beta-glucan_modifiers"/>
</dbReference>
<protein>
    <recommendedName>
        <fullName evidence="10">glucan 1,3-beta-glucosidase</fullName>
        <ecNumber evidence="10">3.2.1.58</ecNumber>
    </recommendedName>
    <alternativeName>
        <fullName evidence="11">Exo-1,3-beta-glucanase</fullName>
    </alternativeName>
</protein>
<dbReference type="SUPFAM" id="SSF51445">
    <property type="entry name" value="(Trans)glycosidases"/>
    <property type="match status" value="1"/>
</dbReference>
<keyword evidence="5 13" id="KW-0732">Signal</keyword>
<dbReference type="GO" id="GO:0004338">
    <property type="term" value="F:glucan exo-1,3-beta-glucosidase activity"/>
    <property type="evidence" value="ECO:0007669"/>
    <property type="project" value="UniProtKB-EC"/>
</dbReference>
<evidence type="ECO:0000256" key="1">
    <source>
        <dbReference type="ARBA" id="ARBA00004191"/>
    </source>
</evidence>
<evidence type="ECO:0000256" key="7">
    <source>
        <dbReference type="ARBA" id="ARBA00023180"/>
    </source>
</evidence>
<keyword evidence="7" id="KW-0325">Glycoprotein</keyword>
<dbReference type="GO" id="GO:0005576">
    <property type="term" value="C:extracellular region"/>
    <property type="evidence" value="ECO:0007669"/>
    <property type="project" value="TreeGrafter"/>
</dbReference>
<evidence type="ECO:0000256" key="11">
    <source>
        <dbReference type="ARBA" id="ARBA00041761"/>
    </source>
</evidence>
<dbReference type="Pfam" id="PF00332">
    <property type="entry name" value="Glyco_hydro_17"/>
    <property type="match status" value="1"/>
</dbReference>
<evidence type="ECO:0000256" key="10">
    <source>
        <dbReference type="ARBA" id="ARBA00038929"/>
    </source>
</evidence>
<dbReference type="PANTHER" id="PTHR16631:SF26">
    <property type="entry name" value="GLUCAN 1,3-BETA-GLUCOSIDASE"/>
    <property type="match status" value="1"/>
</dbReference>
<dbReference type="EMBL" id="JAPQKR010000012">
    <property type="protein sequence ID" value="KAJ5204329.1"/>
    <property type="molecule type" value="Genomic_DNA"/>
</dbReference>
<proteinExistence type="inferred from homology"/>
<reference evidence="14" key="1">
    <citation type="submission" date="2022-12" db="EMBL/GenBank/DDBJ databases">
        <authorList>
            <person name="Petersen C."/>
        </authorList>
    </citation>
    <scope>NUCLEOTIDE SEQUENCE</scope>
    <source>
        <strain evidence="14">IBT 15544</strain>
    </source>
</reference>
<dbReference type="GO" id="GO:0009986">
    <property type="term" value="C:cell surface"/>
    <property type="evidence" value="ECO:0007669"/>
    <property type="project" value="TreeGrafter"/>
</dbReference>
<dbReference type="GO" id="GO:0042973">
    <property type="term" value="F:glucan endo-1,3-beta-D-glucosidase activity"/>
    <property type="evidence" value="ECO:0007669"/>
    <property type="project" value="TreeGrafter"/>
</dbReference>
<evidence type="ECO:0000313" key="14">
    <source>
        <dbReference type="EMBL" id="KAJ5204329.1"/>
    </source>
</evidence>
<evidence type="ECO:0000256" key="12">
    <source>
        <dbReference type="RuleBase" id="RU004335"/>
    </source>
</evidence>
<comment type="subcellular location">
    <subcellularLocation>
        <location evidence="1">Secreted</location>
        <location evidence="1">Cell wall</location>
    </subcellularLocation>
</comment>
<reference evidence="14" key="2">
    <citation type="journal article" date="2023" name="IMA Fungus">
        <title>Comparative genomic study of the Penicillium genus elucidates a diverse pangenome and 15 lateral gene transfer events.</title>
        <authorList>
            <person name="Petersen C."/>
            <person name="Sorensen T."/>
            <person name="Nielsen M.R."/>
            <person name="Sondergaard T.E."/>
            <person name="Sorensen J.L."/>
            <person name="Fitzpatrick D.A."/>
            <person name="Frisvad J.C."/>
            <person name="Nielsen K.L."/>
        </authorList>
    </citation>
    <scope>NUCLEOTIDE SEQUENCE</scope>
    <source>
        <strain evidence="14">IBT 15544</strain>
    </source>
</reference>
<accession>A0A9W9MN18</accession>
<dbReference type="RefSeq" id="XP_058308808.1">
    <property type="nucleotide sequence ID" value="XM_058452270.1"/>
</dbReference>
<dbReference type="GO" id="GO:0009277">
    <property type="term" value="C:fungal-type cell wall"/>
    <property type="evidence" value="ECO:0007669"/>
    <property type="project" value="TreeGrafter"/>
</dbReference>
<comment type="caution">
    <text evidence="14">The sequence shown here is derived from an EMBL/GenBank/DDBJ whole genome shotgun (WGS) entry which is preliminary data.</text>
</comment>
<gene>
    <name evidence="14" type="ORF">N7498_005208</name>
</gene>
<keyword evidence="6" id="KW-0378">Hydrolase</keyword>
<evidence type="ECO:0000256" key="6">
    <source>
        <dbReference type="ARBA" id="ARBA00022801"/>
    </source>
</evidence>
<name>A0A9W9MN18_9EURO</name>
<keyword evidence="3" id="KW-0134">Cell wall</keyword>
<dbReference type="GeneID" id="83179571"/>
<keyword evidence="15" id="KW-1185">Reference proteome</keyword>
<keyword evidence="4" id="KW-0964">Secreted</keyword>
<evidence type="ECO:0000256" key="4">
    <source>
        <dbReference type="ARBA" id="ARBA00022525"/>
    </source>
</evidence>
<dbReference type="InterPro" id="IPR017853">
    <property type="entry name" value="GH"/>
</dbReference>
<dbReference type="GO" id="GO:0071555">
    <property type="term" value="P:cell wall organization"/>
    <property type="evidence" value="ECO:0007669"/>
    <property type="project" value="TreeGrafter"/>
</dbReference>
<evidence type="ECO:0000256" key="3">
    <source>
        <dbReference type="ARBA" id="ARBA00022512"/>
    </source>
</evidence>
<dbReference type="InterPro" id="IPR000490">
    <property type="entry name" value="Glyco_hydro_17"/>
</dbReference>
<evidence type="ECO:0000256" key="13">
    <source>
        <dbReference type="SAM" id="SignalP"/>
    </source>
</evidence>
<evidence type="ECO:0000256" key="9">
    <source>
        <dbReference type="ARBA" id="ARBA00036824"/>
    </source>
</evidence>
<dbReference type="GO" id="GO:0005975">
    <property type="term" value="P:carbohydrate metabolic process"/>
    <property type="evidence" value="ECO:0007669"/>
    <property type="project" value="InterPro"/>
</dbReference>
<dbReference type="EC" id="3.2.1.58" evidence="10"/>
<feature type="signal peptide" evidence="13">
    <location>
        <begin position="1"/>
        <end position="20"/>
    </location>
</feature>
<comment type="similarity">
    <text evidence="2 12">Belongs to the glycosyl hydrolase 17 family.</text>
</comment>
<evidence type="ECO:0000313" key="15">
    <source>
        <dbReference type="Proteomes" id="UP001150904"/>
    </source>
</evidence>
<dbReference type="AlphaFoldDB" id="A0A9W9MN18"/>
<feature type="chain" id="PRO_5040835807" description="glucan 1,3-beta-glucosidase" evidence="13">
    <location>
        <begin position="21"/>
        <end position="319"/>
    </location>
</feature>
<dbReference type="OrthoDB" id="1293114at2759"/>
<evidence type="ECO:0000256" key="5">
    <source>
        <dbReference type="ARBA" id="ARBA00022729"/>
    </source>
</evidence>
<dbReference type="Proteomes" id="UP001150904">
    <property type="component" value="Unassembled WGS sequence"/>
</dbReference>